<evidence type="ECO:0000256" key="4">
    <source>
        <dbReference type="ARBA" id="ARBA00022737"/>
    </source>
</evidence>
<gene>
    <name evidence="9" type="ORF">GB2207_06069</name>
</gene>
<dbReference type="OrthoDB" id="9809303at2"/>
<dbReference type="PANTHER" id="PTHR43652:SF2">
    <property type="entry name" value="BASIC AMINO ACID ANTIPORTER YFCC-RELATED"/>
    <property type="match status" value="1"/>
</dbReference>
<evidence type="ECO:0000259" key="8">
    <source>
        <dbReference type="PROSITE" id="PS51202"/>
    </source>
</evidence>
<dbReference type="GO" id="GO:0005886">
    <property type="term" value="C:plasma membrane"/>
    <property type="evidence" value="ECO:0007669"/>
    <property type="project" value="TreeGrafter"/>
</dbReference>
<sequence length="592" mass="63451">MELDALITLVSLLAFLVVALRGIVAVDIALVGVMTALLLLDILTPTEAFKGFSNPALIVIACFYIVSAAVKETGAIKWWVMKSLGTSKQASLLMPRIILPTAMISSVISNTPVVAIFIPQLQQWARRHNLSPSKIMMPLSFAAILGGTLSLIGTSTNIILLGLLEDADIEVPFKLFSPALIGIPLIIICTIYFILLGSRWLPNRKDVSDVAQNARSYAVSMRVSDNSSVAGKSIAEAGLRDLKYSYLAEIQSHGRIIPAVSPSEIVQERDILVFMGPPEAVSELREIPGLEPAEADVYKLRNNYGSRSLIEAVVAPTSNLVGKTVKQSNFRTTYGGAILAISRNGEEVIGKVGSITLMQGDTLLIESSPDFLKRHNYGRDFLLLANLDGTTLPDTAKAKTTLALLAVFVLVVFQDLLPISSASLGLTCALVLTKCISLENAQKSIDLRLLAAIGSSLALGLAIQKTGLANAAADGIISLANGDIYLNLILLYIATIMLTESITNNAAIVIAFPIAQEVSLALDASLLPFLMAIMFGASMSFLTPFGYQTNLMVQGPGRYKPADYLKVGIPLSILCSIVVIALIPLIWPFELR</sequence>
<feature type="transmembrane region" description="Helical" evidence="7">
    <location>
        <begin position="567"/>
        <end position="587"/>
    </location>
</feature>
<feature type="domain" description="RCK C-terminal" evidence="8">
    <location>
        <begin position="295"/>
        <end position="381"/>
    </location>
</feature>
<evidence type="ECO:0000256" key="6">
    <source>
        <dbReference type="ARBA" id="ARBA00023136"/>
    </source>
</evidence>
<dbReference type="eggNOG" id="COG0471">
    <property type="taxonomic scope" value="Bacteria"/>
</dbReference>
<dbReference type="InterPro" id="IPR036721">
    <property type="entry name" value="RCK_C_sf"/>
</dbReference>
<feature type="transmembrane region" description="Helical" evidence="7">
    <location>
        <begin position="97"/>
        <end position="118"/>
    </location>
</feature>
<dbReference type="PROSITE" id="PS51202">
    <property type="entry name" value="RCK_C"/>
    <property type="match status" value="2"/>
</dbReference>
<dbReference type="HOGENOM" id="CLU_005170_6_2_6"/>
<evidence type="ECO:0000256" key="3">
    <source>
        <dbReference type="ARBA" id="ARBA00022692"/>
    </source>
</evidence>
<feature type="transmembrane region" description="Helical" evidence="7">
    <location>
        <begin position="484"/>
        <end position="514"/>
    </location>
</feature>
<keyword evidence="4" id="KW-0677">Repeat</keyword>
<evidence type="ECO:0000256" key="1">
    <source>
        <dbReference type="ARBA" id="ARBA00004141"/>
    </source>
</evidence>
<evidence type="ECO:0000256" key="7">
    <source>
        <dbReference type="SAM" id="Phobius"/>
    </source>
</evidence>
<keyword evidence="5 7" id="KW-1133">Transmembrane helix</keyword>
<dbReference type="GO" id="GO:0006813">
    <property type="term" value="P:potassium ion transport"/>
    <property type="evidence" value="ECO:0007669"/>
    <property type="project" value="InterPro"/>
</dbReference>
<dbReference type="FunFam" id="3.30.70.1450:FF:000009">
    <property type="entry name" value="SLC13 family permease"/>
    <property type="match status" value="1"/>
</dbReference>
<feature type="transmembrane region" description="Helical" evidence="7">
    <location>
        <begin position="139"/>
        <end position="163"/>
    </location>
</feature>
<dbReference type="InterPro" id="IPR004680">
    <property type="entry name" value="Cit_transptr-like_dom"/>
</dbReference>
<organism evidence="9 10">
    <name type="scientific">gamma proteobacterium HTCC2207</name>
    <dbReference type="NCBI Taxonomy" id="314287"/>
    <lineage>
        <taxon>Bacteria</taxon>
        <taxon>Pseudomonadati</taxon>
        <taxon>Pseudomonadota</taxon>
        <taxon>Gammaproteobacteria</taxon>
        <taxon>Cellvibrionales</taxon>
        <taxon>Porticoccaceae</taxon>
        <taxon>SAR92 clade</taxon>
    </lineage>
</organism>
<feature type="transmembrane region" description="Helical" evidence="7">
    <location>
        <begin position="12"/>
        <end position="40"/>
    </location>
</feature>
<dbReference type="Pfam" id="PF03600">
    <property type="entry name" value="CitMHS"/>
    <property type="match status" value="1"/>
</dbReference>
<evidence type="ECO:0000256" key="2">
    <source>
        <dbReference type="ARBA" id="ARBA00022448"/>
    </source>
</evidence>
<reference evidence="9 10" key="1">
    <citation type="submission" date="2006-03" db="EMBL/GenBank/DDBJ databases">
        <authorList>
            <person name="Giovannoni S.J."/>
            <person name="Cho J.-C."/>
            <person name="Ferriera S."/>
            <person name="Johnson J."/>
            <person name="Kravitz S."/>
            <person name="Halpern A."/>
            <person name="Remington K."/>
            <person name="Beeson K."/>
            <person name="Tran B."/>
            <person name="Rogers Y.-H."/>
            <person name="Friedman R."/>
            <person name="Venter J.C."/>
        </authorList>
    </citation>
    <scope>NUCLEOTIDE SEQUENCE [LARGE SCALE GENOMIC DNA]</scope>
    <source>
        <strain evidence="9 10">HTCC2207</strain>
    </source>
</reference>
<feature type="transmembrane region" description="Helical" evidence="7">
    <location>
        <begin position="52"/>
        <end position="70"/>
    </location>
</feature>
<dbReference type="PANTHER" id="PTHR43652">
    <property type="entry name" value="BASIC AMINO ACID ANTIPORTER YFCC-RELATED"/>
    <property type="match status" value="1"/>
</dbReference>
<keyword evidence="2" id="KW-0813">Transport</keyword>
<name>Q1YPQ5_9GAMM</name>
<protein>
    <submittedName>
        <fullName evidence="9">Sodium/sulfate symporter</fullName>
    </submittedName>
</protein>
<dbReference type="InterPro" id="IPR006037">
    <property type="entry name" value="RCK_C"/>
</dbReference>
<comment type="caution">
    <text evidence="9">The sequence shown here is derived from an EMBL/GenBank/DDBJ whole genome shotgun (WGS) entry which is preliminary data.</text>
</comment>
<feature type="transmembrane region" description="Helical" evidence="7">
    <location>
        <begin position="175"/>
        <end position="195"/>
    </location>
</feature>
<proteinExistence type="predicted"/>
<dbReference type="InterPro" id="IPR051679">
    <property type="entry name" value="DASS-Related_Transporters"/>
</dbReference>
<evidence type="ECO:0000313" key="9">
    <source>
        <dbReference type="EMBL" id="EAS46304.1"/>
    </source>
</evidence>
<feature type="domain" description="RCK C-terminal" evidence="8">
    <location>
        <begin position="205"/>
        <end position="290"/>
    </location>
</feature>
<evidence type="ECO:0000256" key="5">
    <source>
        <dbReference type="ARBA" id="ARBA00022989"/>
    </source>
</evidence>
<dbReference type="EMBL" id="AAPI01000008">
    <property type="protein sequence ID" value="EAS46304.1"/>
    <property type="molecule type" value="Genomic_DNA"/>
</dbReference>
<dbReference type="Proteomes" id="UP000005555">
    <property type="component" value="Unassembled WGS sequence"/>
</dbReference>
<evidence type="ECO:0000313" key="10">
    <source>
        <dbReference type="Proteomes" id="UP000005555"/>
    </source>
</evidence>
<dbReference type="GO" id="GO:0008324">
    <property type="term" value="F:monoatomic cation transmembrane transporter activity"/>
    <property type="evidence" value="ECO:0007669"/>
    <property type="project" value="InterPro"/>
</dbReference>
<dbReference type="Gene3D" id="3.30.70.1450">
    <property type="entry name" value="Regulator of K+ conductance, C-terminal domain"/>
    <property type="match status" value="2"/>
</dbReference>
<feature type="transmembrane region" description="Helical" evidence="7">
    <location>
        <begin position="526"/>
        <end position="547"/>
    </location>
</feature>
<keyword evidence="6 7" id="KW-0472">Membrane</keyword>
<comment type="subcellular location">
    <subcellularLocation>
        <location evidence="1">Membrane</location>
        <topology evidence="1">Multi-pass membrane protein</topology>
    </subcellularLocation>
</comment>
<dbReference type="SUPFAM" id="SSF116726">
    <property type="entry name" value="TrkA C-terminal domain-like"/>
    <property type="match status" value="2"/>
</dbReference>
<keyword evidence="10" id="KW-1185">Reference proteome</keyword>
<dbReference type="Pfam" id="PF02080">
    <property type="entry name" value="TrkA_C"/>
    <property type="match status" value="2"/>
</dbReference>
<accession>Q1YPQ5</accession>
<keyword evidence="3 7" id="KW-0812">Transmembrane</keyword>
<dbReference type="AlphaFoldDB" id="Q1YPQ5"/>